<name>A0A8H6JBG8_9PEZI</name>
<organism evidence="2 3">
    <name type="scientific">Colletotrichum sojae</name>
    <dbReference type="NCBI Taxonomy" id="2175907"/>
    <lineage>
        <taxon>Eukaryota</taxon>
        <taxon>Fungi</taxon>
        <taxon>Dikarya</taxon>
        <taxon>Ascomycota</taxon>
        <taxon>Pezizomycotina</taxon>
        <taxon>Sordariomycetes</taxon>
        <taxon>Hypocreomycetidae</taxon>
        <taxon>Glomerellales</taxon>
        <taxon>Glomerellaceae</taxon>
        <taxon>Colletotrichum</taxon>
        <taxon>Colletotrichum orchidearum species complex</taxon>
    </lineage>
</organism>
<sequence>MRNRIPTCLPPLACTTNAPQSTLRAIASDTDEKPQSEKQTCHVATVPHSRPPASQIDLVVRPAPSHSQLPLHSAVHHVSHAHHVPSALRIPTPRFRSRSPAVKDRARPAPVQFSQFSPFRALGDPPPIVSPFFDVSWTLDVPAKPLLVCMKATLEATAQPPSQTDRILGVLRPRSPITTSAHKISQITTFECPATRKTSSQAREEDKLGAWERAKQSRKSDEPCWSLRHTQEGQELGRSGLTPVILVVVHHSHRIRLSSAYARDVCPPSTSWLPEPAPRRPGATTASSITIISTFLDHTAGCQRSADALALSGVSLRVSAVAKFVVFTEKSPVNVQGTQQDGKIFILARTAFYTNSPPNALRNPDCHPYTRGNNCCLPLPLPLRKLEANET</sequence>
<evidence type="ECO:0000313" key="3">
    <source>
        <dbReference type="Proteomes" id="UP000652219"/>
    </source>
</evidence>
<feature type="compositionally biased region" description="Basic and acidic residues" evidence="1">
    <location>
        <begin position="202"/>
        <end position="215"/>
    </location>
</feature>
<dbReference type="AlphaFoldDB" id="A0A8H6JBG8"/>
<keyword evidence="3" id="KW-1185">Reference proteome</keyword>
<gene>
    <name evidence="2" type="ORF">CSOJ01_06611</name>
</gene>
<comment type="caution">
    <text evidence="2">The sequence shown here is derived from an EMBL/GenBank/DDBJ whole genome shotgun (WGS) entry which is preliminary data.</text>
</comment>
<evidence type="ECO:0000313" key="2">
    <source>
        <dbReference type="EMBL" id="KAF6809902.1"/>
    </source>
</evidence>
<proteinExistence type="predicted"/>
<accession>A0A8H6JBG8</accession>
<dbReference type="EMBL" id="WIGN01000094">
    <property type="protein sequence ID" value="KAF6809902.1"/>
    <property type="molecule type" value="Genomic_DNA"/>
</dbReference>
<dbReference type="Proteomes" id="UP000652219">
    <property type="component" value="Unassembled WGS sequence"/>
</dbReference>
<evidence type="ECO:0000256" key="1">
    <source>
        <dbReference type="SAM" id="MobiDB-lite"/>
    </source>
</evidence>
<reference evidence="2 3" key="1">
    <citation type="journal article" date="2020" name="Phytopathology">
        <title>Genome Sequence Resources of Colletotrichum truncatum, C. plurivorum, C. musicola, and C. sojae: Four Species Pathogenic to Soybean (Glycine max).</title>
        <authorList>
            <person name="Rogerio F."/>
            <person name="Boufleur T.R."/>
            <person name="Ciampi-Guillardi M."/>
            <person name="Sukno S.A."/>
            <person name="Thon M.R."/>
            <person name="Massola Junior N.S."/>
            <person name="Baroncelli R."/>
        </authorList>
    </citation>
    <scope>NUCLEOTIDE SEQUENCE [LARGE SCALE GENOMIC DNA]</scope>
    <source>
        <strain evidence="2 3">LFN0009</strain>
    </source>
</reference>
<protein>
    <submittedName>
        <fullName evidence="2">Uncharacterized protein</fullName>
    </submittedName>
</protein>
<feature type="region of interest" description="Disordered" evidence="1">
    <location>
        <begin position="195"/>
        <end position="215"/>
    </location>
</feature>